<evidence type="ECO:0000256" key="1">
    <source>
        <dbReference type="ARBA" id="ARBA00022670"/>
    </source>
</evidence>
<dbReference type="InterPro" id="IPR037518">
    <property type="entry name" value="MPN"/>
</dbReference>
<dbReference type="AlphaFoldDB" id="V5Z2Q2"/>
<dbReference type="STRING" id="1161919.EPIR_0082"/>
<reference evidence="8 9" key="1">
    <citation type="journal article" date="2013" name="Syst. Appl. Microbiol.">
        <title>Phylogenetic position and virulence apparatus of the pear flower necrosis pathogen Erwinia piriflorinigrans CFBP 5888T as assessed by comparative genomics.</title>
        <authorList>
            <person name="Smits T.H."/>
            <person name="Rezzonico F."/>
            <person name="Lopez M.M."/>
            <person name="Blom J."/>
            <person name="Goesmann A."/>
            <person name="Frey J.E."/>
            <person name="Duffy B."/>
        </authorList>
    </citation>
    <scope>NUCLEOTIDE SEQUENCE [LARGE SCALE GENOMIC DNA]</scope>
    <source>
        <strain evidence="9">CFBP5888</strain>
    </source>
</reference>
<dbReference type="InterPro" id="IPR001405">
    <property type="entry name" value="UPF0758"/>
</dbReference>
<dbReference type="PANTHER" id="PTHR30471">
    <property type="entry name" value="DNA REPAIR PROTEIN RADC"/>
    <property type="match status" value="1"/>
</dbReference>
<dbReference type="GO" id="GO:0008237">
    <property type="term" value="F:metallopeptidase activity"/>
    <property type="evidence" value="ECO:0007669"/>
    <property type="project" value="UniProtKB-KW"/>
</dbReference>
<dbReference type="PANTHER" id="PTHR30471:SF3">
    <property type="entry name" value="UPF0758 PROTEIN YEES-RELATED"/>
    <property type="match status" value="1"/>
</dbReference>
<keyword evidence="3" id="KW-0378">Hydrolase</keyword>
<evidence type="ECO:0000256" key="3">
    <source>
        <dbReference type="ARBA" id="ARBA00022801"/>
    </source>
</evidence>
<keyword evidence="5" id="KW-0482">Metalloprotease</keyword>
<dbReference type="Pfam" id="PF04002">
    <property type="entry name" value="RadC"/>
    <property type="match status" value="1"/>
</dbReference>
<evidence type="ECO:0000256" key="4">
    <source>
        <dbReference type="ARBA" id="ARBA00022833"/>
    </source>
</evidence>
<proteinExistence type="inferred from homology"/>
<dbReference type="Gene3D" id="1.10.150.20">
    <property type="entry name" value="5' to 3' exonuclease, C-terminal subdomain"/>
    <property type="match status" value="1"/>
</dbReference>
<keyword evidence="9" id="KW-1185">Reference proteome</keyword>
<accession>V5Z2Q2</accession>
<dbReference type="Gene3D" id="3.40.140.10">
    <property type="entry name" value="Cytidine Deaminase, domain 2"/>
    <property type="match status" value="1"/>
</dbReference>
<dbReference type="HAMAP" id="MF_00018">
    <property type="entry name" value="UPF0758_YicR"/>
    <property type="match status" value="1"/>
</dbReference>
<keyword evidence="2" id="KW-0479">Metal-binding</keyword>
<dbReference type="EMBL" id="CAHS01000002">
    <property type="protein sequence ID" value="CCG85447.1"/>
    <property type="molecule type" value="Genomic_DNA"/>
</dbReference>
<comment type="caution">
    <text evidence="8">The sequence shown here is derived from an EMBL/GenBank/DDBJ whole genome shotgun (WGS) entry which is preliminary data.</text>
</comment>
<evidence type="ECO:0000256" key="6">
    <source>
        <dbReference type="HAMAP-Rule" id="MF_00018"/>
    </source>
</evidence>
<dbReference type="OrthoDB" id="9804482at2"/>
<dbReference type="SUPFAM" id="SSF102712">
    <property type="entry name" value="JAB1/MPN domain"/>
    <property type="match status" value="1"/>
</dbReference>
<dbReference type="InterPro" id="IPR025657">
    <property type="entry name" value="RadC_JAB"/>
</dbReference>
<dbReference type="InterPro" id="IPR020891">
    <property type="entry name" value="UPF0758_CS"/>
</dbReference>
<dbReference type="PROSITE" id="PS01302">
    <property type="entry name" value="UPF0758"/>
    <property type="match status" value="1"/>
</dbReference>
<dbReference type="RefSeq" id="WP_023653310.1">
    <property type="nucleotide sequence ID" value="NZ_CAHS01000002.1"/>
</dbReference>
<dbReference type="InterPro" id="IPR022820">
    <property type="entry name" value="UPF0758_YicR"/>
</dbReference>
<dbReference type="InterPro" id="IPR010994">
    <property type="entry name" value="RuvA_2-like"/>
</dbReference>
<dbReference type="SUPFAM" id="SSF47781">
    <property type="entry name" value="RuvA domain 2-like"/>
    <property type="match status" value="1"/>
</dbReference>
<dbReference type="NCBIfam" id="NF000642">
    <property type="entry name" value="PRK00024.1"/>
    <property type="match status" value="1"/>
</dbReference>
<dbReference type="CDD" id="cd08071">
    <property type="entry name" value="MPN_DUF2466"/>
    <property type="match status" value="1"/>
</dbReference>
<name>V5Z2Q2_9GAMM</name>
<keyword evidence="1" id="KW-0645">Protease</keyword>
<feature type="domain" description="MPN" evidence="7">
    <location>
        <begin position="101"/>
        <end position="223"/>
    </location>
</feature>
<evidence type="ECO:0000259" key="7">
    <source>
        <dbReference type="PROSITE" id="PS50249"/>
    </source>
</evidence>
<dbReference type="GO" id="GO:0046872">
    <property type="term" value="F:metal ion binding"/>
    <property type="evidence" value="ECO:0007669"/>
    <property type="project" value="UniProtKB-KW"/>
</dbReference>
<keyword evidence="4" id="KW-0862">Zinc</keyword>
<evidence type="ECO:0000313" key="9">
    <source>
        <dbReference type="Proteomes" id="UP000018217"/>
    </source>
</evidence>
<dbReference type="GO" id="GO:0006508">
    <property type="term" value="P:proteolysis"/>
    <property type="evidence" value="ECO:0007669"/>
    <property type="project" value="UniProtKB-KW"/>
</dbReference>
<dbReference type="InterPro" id="IPR046778">
    <property type="entry name" value="UPF0758_N"/>
</dbReference>
<evidence type="ECO:0000313" key="8">
    <source>
        <dbReference type="EMBL" id="CCG85447.1"/>
    </source>
</evidence>
<gene>
    <name evidence="8" type="primary">grxC1</name>
    <name evidence="8" type="ORF">EPIR_0082</name>
</gene>
<dbReference type="NCBIfam" id="TIGR00608">
    <property type="entry name" value="radc"/>
    <property type="match status" value="1"/>
</dbReference>
<comment type="similarity">
    <text evidence="6">Belongs to the UPF0758 family. YicR subfamily.</text>
</comment>
<evidence type="ECO:0000256" key="2">
    <source>
        <dbReference type="ARBA" id="ARBA00022723"/>
    </source>
</evidence>
<organism evidence="8 9">
    <name type="scientific">Erwinia piriflorinigrans CFBP 5888</name>
    <dbReference type="NCBI Taxonomy" id="1161919"/>
    <lineage>
        <taxon>Bacteria</taxon>
        <taxon>Pseudomonadati</taxon>
        <taxon>Pseudomonadota</taxon>
        <taxon>Gammaproteobacteria</taxon>
        <taxon>Enterobacterales</taxon>
        <taxon>Erwiniaceae</taxon>
        <taxon>Erwinia</taxon>
    </lineage>
</organism>
<dbReference type="Proteomes" id="UP000018217">
    <property type="component" value="Unassembled WGS sequence"/>
</dbReference>
<sequence>MDDNWLGLPPREKLLQCGASALSDKELLAIFLRTGVRGVHVMSLAQQLLKEFGSLYRLMNAPHKDFQAIHGVGIAKYAQLNAVAELARRCFSCQEAFDNQVVGSVEQMLDFLNSSLAHREREIFQVIFFDNQHRMIHSSEMFSGTINSVEVHPREIVREALKRNAAALILAHNHPSGLAEPSRADRNITQQIMRACTLVNIRVLDHLVIGRGEYVSFAERGWM</sequence>
<evidence type="ECO:0000256" key="5">
    <source>
        <dbReference type="ARBA" id="ARBA00023049"/>
    </source>
</evidence>
<dbReference type="Pfam" id="PF20582">
    <property type="entry name" value="UPF0758_N"/>
    <property type="match status" value="1"/>
</dbReference>
<protein>
    <recommendedName>
        <fullName evidence="6">UPF0758 protein EPIR_0082</fullName>
    </recommendedName>
</protein>
<dbReference type="PROSITE" id="PS50249">
    <property type="entry name" value="MPN"/>
    <property type="match status" value="1"/>
</dbReference>